<dbReference type="PANTHER" id="PTHR47992">
    <property type="entry name" value="PROTEIN PHOSPHATASE"/>
    <property type="match status" value="1"/>
</dbReference>
<gene>
    <name evidence="2" type="ORF">PHJA_001824900</name>
</gene>
<dbReference type="GO" id="GO:0004722">
    <property type="term" value="F:protein serine/threonine phosphatase activity"/>
    <property type="evidence" value="ECO:0007669"/>
    <property type="project" value="InterPro"/>
</dbReference>
<organism evidence="2 3">
    <name type="scientific">Phtheirospermum japonicum</name>
    <dbReference type="NCBI Taxonomy" id="374723"/>
    <lineage>
        <taxon>Eukaryota</taxon>
        <taxon>Viridiplantae</taxon>
        <taxon>Streptophyta</taxon>
        <taxon>Embryophyta</taxon>
        <taxon>Tracheophyta</taxon>
        <taxon>Spermatophyta</taxon>
        <taxon>Magnoliopsida</taxon>
        <taxon>eudicotyledons</taxon>
        <taxon>Gunneridae</taxon>
        <taxon>Pentapetalae</taxon>
        <taxon>asterids</taxon>
        <taxon>lamiids</taxon>
        <taxon>Lamiales</taxon>
        <taxon>Orobanchaceae</taxon>
        <taxon>Orobanchaceae incertae sedis</taxon>
        <taxon>Phtheirospermum</taxon>
    </lineage>
</organism>
<dbReference type="InterPro" id="IPR001932">
    <property type="entry name" value="PPM-type_phosphatase-like_dom"/>
</dbReference>
<dbReference type="SUPFAM" id="SSF81606">
    <property type="entry name" value="PP2C-like"/>
    <property type="match status" value="1"/>
</dbReference>
<sequence>MVTNEHNWIAQSRGMIHSCPDEPGVHGVWKPNGQRIKGPGLAVSKTFGDYFIKDFGLISEPELTQRWISSKDQFVILATDGVWDFISNQEAVEIVDLTPKRAKSAKRLVERAVCAWKHRGIANVMDDISAIYLFFHGSMNPTRPLDDTKLN</sequence>
<proteinExistence type="predicted"/>
<dbReference type="AlphaFoldDB" id="A0A830CI17"/>
<name>A0A830CI17_9LAMI</name>
<reference evidence="2" key="1">
    <citation type="submission" date="2020-07" db="EMBL/GenBank/DDBJ databases">
        <title>Ethylene signaling mediates host invasion by parasitic plants.</title>
        <authorList>
            <person name="Yoshida S."/>
        </authorList>
    </citation>
    <scope>NUCLEOTIDE SEQUENCE</scope>
    <source>
        <strain evidence="2">Okayama</strain>
    </source>
</reference>
<keyword evidence="3" id="KW-1185">Reference proteome</keyword>
<dbReference type="CDD" id="cd00143">
    <property type="entry name" value="PP2Cc"/>
    <property type="match status" value="1"/>
</dbReference>
<dbReference type="Pfam" id="PF00481">
    <property type="entry name" value="PP2C"/>
    <property type="match status" value="1"/>
</dbReference>
<dbReference type="EMBL" id="BMAC01000457">
    <property type="protein sequence ID" value="GFP96808.1"/>
    <property type="molecule type" value="Genomic_DNA"/>
</dbReference>
<accession>A0A830CI17</accession>
<dbReference type="InterPro" id="IPR036457">
    <property type="entry name" value="PPM-type-like_dom_sf"/>
</dbReference>
<dbReference type="PROSITE" id="PS51746">
    <property type="entry name" value="PPM_2"/>
    <property type="match status" value="1"/>
</dbReference>
<feature type="domain" description="PPM-type phosphatase" evidence="1">
    <location>
        <begin position="1"/>
        <end position="135"/>
    </location>
</feature>
<evidence type="ECO:0000313" key="3">
    <source>
        <dbReference type="Proteomes" id="UP000653305"/>
    </source>
</evidence>
<comment type="caution">
    <text evidence="2">The sequence shown here is derived from an EMBL/GenBank/DDBJ whole genome shotgun (WGS) entry which is preliminary data.</text>
</comment>
<dbReference type="OrthoDB" id="10264738at2759"/>
<dbReference type="Proteomes" id="UP000653305">
    <property type="component" value="Unassembled WGS sequence"/>
</dbReference>
<protein>
    <submittedName>
        <fullName evidence="2">Probable protein phosphatase 2c 34</fullName>
    </submittedName>
</protein>
<dbReference type="Gene3D" id="3.60.40.10">
    <property type="entry name" value="PPM-type phosphatase domain"/>
    <property type="match status" value="1"/>
</dbReference>
<evidence type="ECO:0000313" key="2">
    <source>
        <dbReference type="EMBL" id="GFP96808.1"/>
    </source>
</evidence>
<dbReference type="InterPro" id="IPR015655">
    <property type="entry name" value="PP2C"/>
</dbReference>
<evidence type="ECO:0000259" key="1">
    <source>
        <dbReference type="PROSITE" id="PS51746"/>
    </source>
</evidence>